<gene>
    <name evidence="3" type="ORF">CCHLO57077_00013612</name>
</gene>
<dbReference type="NCBIfam" id="TIGR00976">
    <property type="entry name" value="CocE_NonD"/>
    <property type="match status" value="1"/>
</dbReference>
<reference evidence="3" key="1">
    <citation type="submission" date="2023-01" db="EMBL/GenBank/DDBJ databases">
        <authorList>
            <person name="Piombo E."/>
        </authorList>
    </citation>
    <scope>NUCLEOTIDE SEQUENCE</scope>
</reference>
<keyword evidence="4" id="KW-1185">Reference proteome</keyword>
<proteinExistence type="predicted"/>
<dbReference type="InterPro" id="IPR050585">
    <property type="entry name" value="Xaa-Pro_dipeptidyl-ppase/CocE"/>
</dbReference>
<evidence type="ECO:0000313" key="3">
    <source>
        <dbReference type="EMBL" id="CAI6091283.1"/>
    </source>
</evidence>
<sequence>PISPVRPAPPISYESYLLEDSKTWFEKDIAVPMRDGVKLYANLYRPIESICAKTPTIVLYSPFGKHGGVPPKFLDNMGVEFDSLSRYTLWENPDPLVWCAKYHYSLLIVDARATWNSEGDVAFYFSPEEGRDGYDVIEWIAKQPWNTGKVGWGAVSYFAMSAYHVASLKPPHLAAIMPWEGASDLYREVSVLGGIPSPSFQHLWISLSGNGHSRCEDAASHALAQPTFTPFWASKVVDWSRIDLPAFSVTGWSSLNLHLRGTIGAWNEFSSEKKYLWVHNMREWEAYYHPDGQRKQKAFWDRYLKGLPTEVDKWPAVELQVREDFNKVSRTLFDTQWPPRDSKLAAFTLSEGKLTPGSASVTATAPTYVSFISHEKSSKVTFDYTFTERTEIVGNSSVRLFVQALQFPDVDLFVALQKINKTREEVKFYHQTQLVEASATHGWLRASHRAKDEARSQPGRPYHSHKQRKFLRAVDVVEVEVEIWPTATVWEANETLRLVIQGRTFFNEENPVSARVAASHSYGEARVWFGGEYNSELFIPVISKAR</sequence>
<dbReference type="EMBL" id="CABFNP030001099">
    <property type="protein sequence ID" value="CAI6091283.1"/>
    <property type="molecule type" value="Genomic_DNA"/>
</dbReference>
<dbReference type="Gene3D" id="2.60.120.260">
    <property type="entry name" value="Galactose-binding domain-like"/>
    <property type="match status" value="1"/>
</dbReference>
<evidence type="ECO:0000256" key="1">
    <source>
        <dbReference type="ARBA" id="ARBA00022801"/>
    </source>
</evidence>
<evidence type="ECO:0000313" key="4">
    <source>
        <dbReference type="Proteomes" id="UP001160390"/>
    </source>
</evidence>
<dbReference type="PANTHER" id="PTHR43056">
    <property type="entry name" value="PEPTIDASE S9 PROLYL OLIGOPEPTIDASE"/>
    <property type="match status" value="1"/>
</dbReference>
<protein>
    <recommendedName>
        <fullName evidence="2">Xaa-Pro dipeptidyl-peptidase C-terminal domain-containing protein</fullName>
    </recommendedName>
</protein>
<dbReference type="InterPro" id="IPR013736">
    <property type="entry name" value="Xaa-Pro_dipept_C"/>
</dbReference>
<feature type="domain" description="Xaa-Pro dipeptidyl-peptidase C-terminal" evidence="2">
    <location>
        <begin position="297"/>
        <end position="528"/>
    </location>
</feature>
<dbReference type="Gene3D" id="1.10.3020.20">
    <property type="match status" value="1"/>
</dbReference>
<name>A0AA35M6D5_9HYPO</name>
<dbReference type="Pfam" id="PF08530">
    <property type="entry name" value="PepX_C"/>
    <property type="match status" value="1"/>
</dbReference>
<dbReference type="InterPro" id="IPR008979">
    <property type="entry name" value="Galactose-bd-like_sf"/>
</dbReference>
<dbReference type="PANTHER" id="PTHR43056:SF10">
    <property type="entry name" value="COCE_NOND FAMILY, PUTATIVE (AFU_ORTHOLOGUE AFUA_7G00600)-RELATED"/>
    <property type="match status" value="1"/>
</dbReference>
<dbReference type="SMART" id="SM00939">
    <property type="entry name" value="PepX_C"/>
    <property type="match status" value="1"/>
</dbReference>
<dbReference type="InterPro" id="IPR000383">
    <property type="entry name" value="Xaa-Pro-like_dom"/>
</dbReference>
<dbReference type="SUPFAM" id="SSF53474">
    <property type="entry name" value="alpha/beta-Hydrolases"/>
    <property type="match status" value="1"/>
</dbReference>
<organism evidence="3 4">
    <name type="scientific">Clonostachys chloroleuca</name>
    <dbReference type="NCBI Taxonomy" id="1926264"/>
    <lineage>
        <taxon>Eukaryota</taxon>
        <taxon>Fungi</taxon>
        <taxon>Dikarya</taxon>
        <taxon>Ascomycota</taxon>
        <taxon>Pezizomycotina</taxon>
        <taxon>Sordariomycetes</taxon>
        <taxon>Hypocreomycetidae</taxon>
        <taxon>Hypocreales</taxon>
        <taxon>Bionectriaceae</taxon>
        <taxon>Clonostachys</taxon>
    </lineage>
</organism>
<comment type="caution">
    <text evidence="3">The sequence shown here is derived from an EMBL/GenBank/DDBJ whole genome shotgun (WGS) entry which is preliminary data.</text>
</comment>
<dbReference type="Pfam" id="PF02129">
    <property type="entry name" value="Peptidase_S15"/>
    <property type="match status" value="1"/>
</dbReference>
<feature type="non-terminal residue" evidence="3">
    <location>
        <position position="1"/>
    </location>
</feature>
<dbReference type="AlphaFoldDB" id="A0AA35M6D5"/>
<dbReference type="Proteomes" id="UP001160390">
    <property type="component" value="Unassembled WGS sequence"/>
</dbReference>
<keyword evidence="1" id="KW-0378">Hydrolase</keyword>
<dbReference type="Gene3D" id="3.40.50.1820">
    <property type="entry name" value="alpha/beta hydrolase"/>
    <property type="match status" value="1"/>
</dbReference>
<evidence type="ECO:0000259" key="2">
    <source>
        <dbReference type="SMART" id="SM00939"/>
    </source>
</evidence>
<accession>A0AA35M6D5</accession>
<dbReference type="InterPro" id="IPR005674">
    <property type="entry name" value="CocE/Ser_esterase"/>
</dbReference>
<dbReference type="GO" id="GO:0008239">
    <property type="term" value="F:dipeptidyl-peptidase activity"/>
    <property type="evidence" value="ECO:0007669"/>
    <property type="project" value="InterPro"/>
</dbReference>
<dbReference type="InterPro" id="IPR029058">
    <property type="entry name" value="AB_hydrolase_fold"/>
</dbReference>
<dbReference type="SUPFAM" id="SSF49785">
    <property type="entry name" value="Galactose-binding domain-like"/>
    <property type="match status" value="1"/>
</dbReference>